<organism evidence="2 3">
    <name type="scientific">Pseudodesulfovibrio portus</name>
    <dbReference type="NCBI Taxonomy" id="231439"/>
    <lineage>
        <taxon>Bacteria</taxon>
        <taxon>Pseudomonadati</taxon>
        <taxon>Thermodesulfobacteriota</taxon>
        <taxon>Desulfovibrionia</taxon>
        <taxon>Desulfovibrionales</taxon>
        <taxon>Desulfovibrionaceae</taxon>
    </lineage>
</organism>
<name>A0ABM8AVJ6_9BACT</name>
<dbReference type="EMBL" id="AP026708">
    <property type="protein sequence ID" value="BDQ35493.1"/>
    <property type="molecule type" value="Genomic_DNA"/>
</dbReference>
<sequence>MRRIVFTSLLLIAVIAFAPSANAAIQYYKLVGTVTSLYEDAEAPLDYAVGDPLTMYIGVDTDIFSSYAYKMVITTTGVVAEYPSNTPYTTYYYAEYVGGNLQAPYYTPSAVGDYTEIHTALNNYPGNDVVALGATGNSIVLDSFTFMFEPGETARLNHELWGESRSDLSYYRSTDMHLDPTFLQGTSTRPQITPVPGAIWLLASGLIGLAGLRGKML</sequence>
<evidence type="ECO:0008006" key="4">
    <source>
        <dbReference type="Google" id="ProtNLM"/>
    </source>
</evidence>
<accession>A0ABM8AVJ6</accession>
<dbReference type="Proteomes" id="UP001061361">
    <property type="component" value="Chromosome"/>
</dbReference>
<protein>
    <recommendedName>
        <fullName evidence="4">VPLPA-CTERM protein sorting domain-containing protein</fullName>
    </recommendedName>
</protein>
<feature type="signal peptide" evidence="1">
    <location>
        <begin position="1"/>
        <end position="23"/>
    </location>
</feature>
<proteinExistence type="predicted"/>
<evidence type="ECO:0000313" key="3">
    <source>
        <dbReference type="Proteomes" id="UP001061361"/>
    </source>
</evidence>
<reference evidence="2" key="1">
    <citation type="submission" date="2022-08" db="EMBL/GenBank/DDBJ databases">
        <title>Genome Sequence of the sulphate-reducing bacterium, Pseudodesulfovibrio portus JCM14722.</title>
        <authorList>
            <person name="Kondo R."/>
            <person name="Kataoka T."/>
        </authorList>
    </citation>
    <scope>NUCLEOTIDE SEQUENCE</scope>
    <source>
        <strain evidence="2">JCM 14722</strain>
    </source>
</reference>
<evidence type="ECO:0000256" key="1">
    <source>
        <dbReference type="SAM" id="SignalP"/>
    </source>
</evidence>
<keyword evidence="3" id="KW-1185">Reference proteome</keyword>
<keyword evidence="1" id="KW-0732">Signal</keyword>
<feature type="chain" id="PRO_5046413692" description="VPLPA-CTERM protein sorting domain-containing protein" evidence="1">
    <location>
        <begin position="24"/>
        <end position="217"/>
    </location>
</feature>
<dbReference type="RefSeq" id="WP_264982390.1">
    <property type="nucleotide sequence ID" value="NZ_AP026708.1"/>
</dbReference>
<evidence type="ECO:0000313" key="2">
    <source>
        <dbReference type="EMBL" id="BDQ35493.1"/>
    </source>
</evidence>
<gene>
    <name evidence="2" type="ORF">JCM14722_30350</name>
</gene>